<sequence length="398" mass="44708">MSEMVQPSEYDLDYVTIKAHDSTTVNLKVLFQELNIYTSLFGKPMSAAILLTDANNLPHNLPILGGEDVEIRYRTAGRQEYKVLKFKVSSVGERMPIKGEALAYWLNLVTPESYIDASTCVSQAFDGMYSDLVKKIPAMLGSDKPVDVSPSVGLAKFISPQWSPLKIAGFMAGRATDMENSPFYFWEDTNGFHFKSLAALYAQESTREYFYEPNDQMNDRGQRDMVKKFLNVERMEITKSNDKLKQNQSGMFEQDLVTFDLRSKNVTNQSCKASNAGVDKFAPFDDMAGKRTKVGFTLTKPDQSHVSLFQRTASRHFLGNTKILAVVAGDDEITNGQIVDFKLPSHEPQGGEKLKEDRLLSGRWLITGMKQTFSKQQYKMALEFSKDSFGSDPTATAQ</sequence>
<gene>
    <name evidence="1" type="ORF">Cygsa01_00159</name>
</gene>
<name>A0AAU6W3W1_9VIRU</name>
<organism evidence="1">
    <name type="scientific">Pseudomonas phage Cygsa01</name>
    <dbReference type="NCBI Taxonomy" id="3138529"/>
    <lineage>
        <taxon>Viruses</taxon>
    </lineage>
</organism>
<evidence type="ECO:0000313" key="1">
    <source>
        <dbReference type="EMBL" id="XAI71205.1"/>
    </source>
</evidence>
<reference evidence="1" key="1">
    <citation type="journal article" date="2024" name="J. Gen. Virol.">
        <title>Novel phages of Pseudomonas syringae unveil numerous potential auxiliary metabolic genes.</title>
        <authorList>
            <person name="Feltin C."/>
            <person name="Garneau J.R."/>
            <person name="Morris C.E."/>
            <person name="Berard A."/>
            <person name="Torres-Barcelo C."/>
        </authorList>
    </citation>
    <scope>NUCLEOTIDE SEQUENCE</scope>
</reference>
<accession>A0AAU6W3W1</accession>
<proteinExistence type="predicted"/>
<protein>
    <submittedName>
        <fullName evidence="1">Baseplate hub</fullName>
    </submittedName>
</protein>
<dbReference type="EMBL" id="PP179332">
    <property type="protein sequence ID" value="XAI71205.1"/>
    <property type="molecule type" value="Genomic_DNA"/>
</dbReference>